<feature type="domain" description="Aldehyde dehydrogenase" evidence="5">
    <location>
        <begin position="5"/>
        <end position="469"/>
    </location>
</feature>
<evidence type="ECO:0000313" key="6">
    <source>
        <dbReference type="EMBL" id="GDY52203.1"/>
    </source>
</evidence>
<dbReference type="InterPro" id="IPR015590">
    <property type="entry name" value="Aldehyde_DH_dom"/>
</dbReference>
<evidence type="ECO:0000313" key="7">
    <source>
        <dbReference type="Proteomes" id="UP000301309"/>
    </source>
</evidence>
<feature type="active site" evidence="3">
    <location>
        <position position="244"/>
    </location>
</feature>
<proteinExistence type="inferred from homology"/>
<dbReference type="PANTHER" id="PTHR42804:SF1">
    <property type="entry name" value="ALDEHYDE DEHYDROGENASE-RELATED"/>
    <property type="match status" value="1"/>
</dbReference>
<keyword evidence="7" id="KW-1185">Reference proteome</keyword>
<dbReference type="Gene3D" id="3.40.605.10">
    <property type="entry name" value="Aldehyde Dehydrogenase, Chain A, domain 1"/>
    <property type="match status" value="1"/>
</dbReference>
<dbReference type="FunFam" id="3.40.605.10:FF:000007">
    <property type="entry name" value="NAD/NADP-dependent betaine aldehyde dehydrogenase"/>
    <property type="match status" value="1"/>
</dbReference>
<dbReference type="CDD" id="cd07139">
    <property type="entry name" value="ALDH_AldA-Rv0768"/>
    <property type="match status" value="1"/>
</dbReference>
<evidence type="ECO:0000256" key="2">
    <source>
        <dbReference type="ARBA" id="ARBA00023002"/>
    </source>
</evidence>
<gene>
    <name evidence="6" type="ORF">SVIO_028260</name>
</gene>
<dbReference type="EMBL" id="BJHW01000001">
    <property type="protein sequence ID" value="GDY52203.1"/>
    <property type="molecule type" value="Genomic_DNA"/>
</dbReference>
<name>A0A4D4L2G4_STRVO</name>
<evidence type="ECO:0000256" key="1">
    <source>
        <dbReference type="ARBA" id="ARBA00009986"/>
    </source>
</evidence>
<sequence>MGGKWVRPSSSRVIAPVNPSTEEVLGSVPEGLEADVDAAVEAARRAFDEAGGWAAWEPEHRAEVMERFAEQLEARAGRVAELVSSQNGMPISIARQLEGGYATAVLRYYAGLARTTAFSEVRAGLLGGSIEVRSTPIGVVAGIVPWNYPQVLSMFKIAPAMAAGCTLVLKPAPEAPLDSFLIAEAAEAAGVPAGVLNIVPGGREVGSRLVSHPGVDKVAFTGSPAAGRVIAEVCGRLLRPVTLELGGKSAGIILDDARLDPAQIGQDLVAATLTNNGQTCFLSTRILAPRSRYTEVVDLLTDLARSLPVGDALAESTLIGPMATPQQRERVEGYIAKGLSEGARLTTGGGRPAGRDKGWFVEPTVFADVDNGFTVAQEEIFGPVLCVVPYDDVDDAVRIANDSDYGLAGTVWTSDPERGKAVARRVCTGTIGVNRYLPDPVAPFGGAKASGLGTELGPEGLEEYLRVQSLYC</sequence>
<evidence type="ECO:0000256" key="4">
    <source>
        <dbReference type="RuleBase" id="RU003345"/>
    </source>
</evidence>
<protein>
    <submittedName>
        <fullName evidence="6">Aldehyde dehydrogenase</fullName>
    </submittedName>
</protein>
<dbReference type="InterPro" id="IPR016161">
    <property type="entry name" value="Ald_DH/histidinol_DH"/>
</dbReference>
<comment type="caution">
    <text evidence="6">The sequence shown here is derived from an EMBL/GenBank/DDBJ whole genome shotgun (WGS) entry which is preliminary data.</text>
</comment>
<dbReference type="PROSITE" id="PS00687">
    <property type="entry name" value="ALDEHYDE_DEHYDR_GLU"/>
    <property type="match status" value="1"/>
</dbReference>
<comment type="similarity">
    <text evidence="1 4">Belongs to the aldehyde dehydrogenase family.</text>
</comment>
<evidence type="ECO:0000259" key="5">
    <source>
        <dbReference type="Pfam" id="PF00171"/>
    </source>
</evidence>
<organism evidence="6 7">
    <name type="scientific">Streptomyces violaceusniger</name>
    <dbReference type="NCBI Taxonomy" id="68280"/>
    <lineage>
        <taxon>Bacteria</taxon>
        <taxon>Bacillati</taxon>
        <taxon>Actinomycetota</taxon>
        <taxon>Actinomycetes</taxon>
        <taxon>Kitasatosporales</taxon>
        <taxon>Streptomycetaceae</taxon>
        <taxon>Streptomyces</taxon>
        <taxon>Streptomyces violaceusniger group</taxon>
    </lineage>
</organism>
<dbReference type="Pfam" id="PF00171">
    <property type="entry name" value="Aldedh"/>
    <property type="match status" value="1"/>
</dbReference>
<dbReference type="Proteomes" id="UP000301309">
    <property type="component" value="Unassembled WGS sequence"/>
</dbReference>
<dbReference type="Gene3D" id="3.40.309.10">
    <property type="entry name" value="Aldehyde Dehydrogenase, Chain A, domain 2"/>
    <property type="match status" value="1"/>
</dbReference>
<dbReference type="GO" id="GO:0016620">
    <property type="term" value="F:oxidoreductase activity, acting on the aldehyde or oxo group of donors, NAD or NADP as acceptor"/>
    <property type="evidence" value="ECO:0007669"/>
    <property type="project" value="InterPro"/>
</dbReference>
<reference evidence="6 7" key="1">
    <citation type="journal article" date="2020" name="Int. J. Syst. Evol. Microbiol.">
        <title>Reclassification of Streptomyces castelarensis and Streptomyces sporoclivatus as later heterotypic synonyms of Streptomyces antimycoticus.</title>
        <authorList>
            <person name="Komaki H."/>
            <person name="Tamura T."/>
        </authorList>
    </citation>
    <scope>NUCLEOTIDE SEQUENCE [LARGE SCALE GENOMIC DNA]</scope>
    <source>
        <strain evidence="6 7">NBRC 13459</strain>
    </source>
</reference>
<dbReference type="InterPro" id="IPR016162">
    <property type="entry name" value="Ald_DH_N"/>
</dbReference>
<keyword evidence="2 4" id="KW-0560">Oxidoreductase</keyword>
<dbReference type="SUPFAM" id="SSF53720">
    <property type="entry name" value="ALDH-like"/>
    <property type="match status" value="1"/>
</dbReference>
<evidence type="ECO:0000256" key="3">
    <source>
        <dbReference type="PROSITE-ProRule" id="PRU10007"/>
    </source>
</evidence>
<dbReference type="PANTHER" id="PTHR42804">
    <property type="entry name" value="ALDEHYDE DEHYDROGENASE"/>
    <property type="match status" value="1"/>
</dbReference>
<dbReference type="InterPro" id="IPR016163">
    <property type="entry name" value="Ald_DH_C"/>
</dbReference>
<accession>A0A4D4L2G4</accession>
<dbReference type="InterPro" id="IPR029510">
    <property type="entry name" value="Ald_DH_CS_GLU"/>
</dbReference>
<dbReference type="AlphaFoldDB" id="A0A4D4L2G4"/>